<evidence type="ECO:0000256" key="3">
    <source>
        <dbReference type="ARBA" id="ARBA00022729"/>
    </source>
</evidence>
<dbReference type="RefSeq" id="WP_022160236.1">
    <property type="nucleotide sequence ID" value="NZ_JABWDG010000068.1"/>
</dbReference>
<keyword evidence="4" id="KW-0281">Fimbrium</keyword>
<evidence type="ECO:0000313" key="7">
    <source>
        <dbReference type="Proteomes" id="UP000284243"/>
    </source>
</evidence>
<comment type="caution">
    <text evidence="6">The sequence shown here is derived from an EMBL/GenBank/DDBJ whole genome shotgun (WGS) entry which is preliminary data.</text>
</comment>
<sequence length="355" mass="39139">MKRELKSYLAGWLALYLAAVCLPFLLAGCASDSAAPWPVDGETTSVTLRMSVAGAVGTRTDGTEDEYATLENRINTLRVLVVTDGNKIAVNHKLTPEELAAQTVTIENVPVGKVTFCVLANEAALGKDYDTEEFELVDVPGRTSKKALLEDPDRTYFPKRFSEVNIDKGLPMSWIVRDYEVKSGSPTGTPGEPLEAQLVRCVAKLNISMNNDLDSEINIKAVNFGTFFGDRLYLFGEQSLDVPGSTAYEAKSYPYETEADYIKIPAYGEKMLVCYIYPSYAWLPEMTDSPYTIGFATLAKGTYPQKAFIAEGALKSIARNTQVNIRATLSVDARLILKYEVVDWGKKEITVPPFN</sequence>
<feature type="domain" description="Major fimbrial subunit protein N-terminal" evidence="5">
    <location>
        <begin position="47"/>
        <end position="172"/>
    </location>
</feature>
<accession>A0A1Y3YEX3</accession>
<evidence type="ECO:0000256" key="2">
    <source>
        <dbReference type="ARBA" id="ARBA00006011"/>
    </source>
</evidence>
<organism evidence="6 7">
    <name type="scientific">Odoribacter splanchnicus</name>
    <dbReference type="NCBI Taxonomy" id="28118"/>
    <lineage>
        <taxon>Bacteria</taxon>
        <taxon>Pseudomonadati</taxon>
        <taxon>Bacteroidota</taxon>
        <taxon>Bacteroidia</taxon>
        <taxon>Bacteroidales</taxon>
        <taxon>Odoribacteraceae</taxon>
        <taxon>Odoribacter</taxon>
    </lineage>
</organism>
<proteinExistence type="inferred from homology"/>
<name>A0A1Y3YEX3_9BACT</name>
<dbReference type="GO" id="GO:0009289">
    <property type="term" value="C:pilus"/>
    <property type="evidence" value="ECO:0007669"/>
    <property type="project" value="UniProtKB-SubCell"/>
</dbReference>
<dbReference type="Pfam" id="PF06321">
    <property type="entry name" value="P_gingi_FimA"/>
    <property type="match status" value="1"/>
</dbReference>
<gene>
    <name evidence="6" type="ORF">DWW57_08870</name>
</gene>
<dbReference type="AlphaFoldDB" id="A0A1Y3YEX3"/>
<dbReference type="InterPro" id="IPR029141">
    <property type="entry name" value="FimA_N"/>
</dbReference>
<comment type="similarity">
    <text evidence="2">Belongs to the bacteroidetes fimbrillin superfamily. FimA/Mfa1 family.</text>
</comment>
<dbReference type="EMBL" id="QRYC01000010">
    <property type="protein sequence ID" value="RGU56364.1"/>
    <property type="molecule type" value="Genomic_DNA"/>
</dbReference>
<dbReference type="Proteomes" id="UP000284243">
    <property type="component" value="Unassembled WGS sequence"/>
</dbReference>
<protein>
    <recommendedName>
        <fullName evidence="5">Major fimbrial subunit protein N-terminal domain-containing protein</fullName>
    </recommendedName>
</protein>
<evidence type="ECO:0000313" key="6">
    <source>
        <dbReference type="EMBL" id="RGU56364.1"/>
    </source>
</evidence>
<keyword evidence="3" id="KW-0732">Signal</keyword>
<evidence type="ECO:0000256" key="1">
    <source>
        <dbReference type="ARBA" id="ARBA00004561"/>
    </source>
</evidence>
<evidence type="ECO:0000256" key="4">
    <source>
        <dbReference type="ARBA" id="ARBA00023263"/>
    </source>
</evidence>
<reference evidence="6 7" key="1">
    <citation type="submission" date="2018-08" db="EMBL/GenBank/DDBJ databases">
        <title>A genome reference for cultivated species of the human gut microbiota.</title>
        <authorList>
            <person name="Zou Y."/>
            <person name="Xue W."/>
            <person name="Luo G."/>
        </authorList>
    </citation>
    <scope>NUCLEOTIDE SEQUENCE [LARGE SCALE GENOMIC DNA]</scope>
    <source>
        <strain evidence="6 7">AF16-14</strain>
    </source>
</reference>
<evidence type="ECO:0000259" key="5">
    <source>
        <dbReference type="Pfam" id="PF06321"/>
    </source>
</evidence>
<comment type="subcellular location">
    <subcellularLocation>
        <location evidence="1">Fimbrium</location>
    </subcellularLocation>
</comment>
<dbReference type="PROSITE" id="PS51257">
    <property type="entry name" value="PROKAR_LIPOPROTEIN"/>
    <property type="match status" value="1"/>
</dbReference>